<gene>
    <name evidence="2" type="ORF">PAXRUDRAFT_12931</name>
</gene>
<keyword evidence="3" id="KW-1185">Reference proteome</keyword>
<organism evidence="2 3">
    <name type="scientific">Paxillus rubicundulus Ve08.2h10</name>
    <dbReference type="NCBI Taxonomy" id="930991"/>
    <lineage>
        <taxon>Eukaryota</taxon>
        <taxon>Fungi</taxon>
        <taxon>Dikarya</taxon>
        <taxon>Basidiomycota</taxon>
        <taxon>Agaricomycotina</taxon>
        <taxon>Agaricomycetes</taxon>
        <taxon>Agaricomycetidae</taxon>
        <taxon>Boletales</taxon>
        <taxon>Paxilineae</taxon>
        <taxon>Paxillaceae</taxon>
        <taxon>Paxillus</taxon>
    </lineage>
</organism>
<feature type="region of interest" description="Disordered" evidence="1">
    <location>
        <begin position="421"/>
        <end position="442"/>
    </location>
</feature>
<evidence type="ECO:0000313" key="3">
    <source>
        <dbReference type="Proteomes" id="UP000054538"/>
    </source>
</evidence>
<dbReference type="AlphaFoldDB" id="A0A0D0E030"/>
<evidence type="ECO:0000313" key="2">
    <source>
        <dbReference type="EMBL" id="KIK92964.1"/>
    </source>
</evidence>
<dbReference type="EMBL" id="KN825226">
    <property type="protein sequence ID" value="KIK92964.1"/>
    <property type="molecule type" value="Genomic_DNA"/>
</dbReference>
<dbReference type="InParanoid" id="A0A0D0E030"/>
<sequence>MSAASLPGYPAPPTHLHSPAYTAVPRVHEHRLALNARLGPTRPPREFVKRARNGGVSLRLVGQDDRATLPVYGLGASVQGTVEINKTDGITSVEALIEGTLRLEEVAEGGTANHKLCLSKSMLWVKDRTRDAPCPSSLRFSLLLPTTFSHGDKTHPLPPSFEAHLSGLPGFRANIDYSVSAVVIKPNVQSLVKSTLFRKDDWAVSMPVMYLPRTRPSVPIPAPLTASASCGGFVETPYWKMFSSTAKTKRRGAHDLVAKLYLPATRIFCVRQPIPFYLSFHSNAASLAAFLPFAPVAGLLSPKRQFTRIQLMRQTTVDVRNAVVLGTKTDIWRVDCIGEGAFRHAGGGPEWAAFSGEIFIGDHITIGGFRAGGFSVRDSLVLTMTPTELVKSPFKELRLVVPIRLATDPWNEDGSGLGAYRGAYDPPSMSSSEELPELRYHG</sequence>
<reference evidence="2 3" key="1">
    <citation type="submission" date="2014-04" db="EMBL/GenBank/DDBJ databases">
        <authorList>
            <consortium name="DOE Joint Genome Institute"/>
            <person name="Kuo A."/>
            <person name="Kohler A."/>
            <person name="Jargeat P."/>
            <person name="Nagy L.G."/>
            <person name="Floudas D."/>
            <person name="Copeland A."/>
            <person name="Barry K.W."/>
            <person name="Cichocki N."/>
            <person name="Veneault-Fourrey C."/>
            <person name="LaButti K."/>
            <person name="Lindquist E.A."/>
            <person name="Lipzen A."/>
            <person name="Lundell T."/>
            <person name="Morin E."/>
            <person name="Murat C."/>
            <person name="Sun H."/>
            <person name="Tunlid A."/>
            <person name="Henrissat B."/>
            <person name="Grigoriev I.V."/>
            <person name="Hibbett D.S."/>
            <person name="Martin F."/>
            <person name="Nordberg H.P."/>
            <person name="Cantor M.N."/>
            <person name="Hua S.X."/>
        </authorList>
    </citation>
    <scope>NUCLEOTIDE SEQUENCE [LARGE SCALE GENOMIC DNA]</scope>
    <source>
        <strain evidence="2 3">Ve08.2h10</strain>
    </source>
</reference>
<dbReference type="HOGENOM" id="CLU_049916_0_0_1"/>
<dbReference type="OrthoDB" id="3242181at2759"/>
<proteinExistence type="predicted"/>
<accession>A0A0D0E030</accession>
<evidence type="ECO:0008006" key="4">
    <source>
        <dbReference type="Google" id="ProtNLM"/>
    </source>
</evidence>
<protein>
    <recommendedName>
        <fullName evidence="4">Arrestin-like N-terminal domain-containing protein</fullName>
    </recommendedName>
</protein>
<reference evidence="3" key="2">
    <citation type="submission" date="2015-01" db="EMBL/GenBank/DDBJ databases">
        <title>Evolutionary Origins and Diversification of the Mycorrhizal Mutualists.</title>
        <authorList>
            <consortium name="DOE Joint Genome Institute"/>
            <consortium name="Mycorrhizal Genomics Consortium"/>
            <person name="Kohler A."/>
            <person name="Kuo A."/>
            <person name="Nagy L.G."/>
            <person name="Floudas D."/>
            <person name="Copeland A."/>
            <person name="Barry K.W."/>
            <person name="Cichocki N."/>
            <person name="Veneault-Fourrey C."/>
            <person name="LaButti K."/>
            <person name="Lindquist E.A."/>
            <person name="Lipzen A."/>
            <person name="Lundell T."/>
            <person name="Morin E."/>
            <person name="Murat C."/>
            <person name="Riley R."/>
            <person name="Ohm R."/>
            <person name="Sun H."/>
            <person name="Tunlid A."/>
            <person name="Henrissat B."/>
            <person name="Grigoriev I.V."/>
            <person name="Hibbett D.S."/>
            <person name="Martin F."/>
        </authorList>
    </citation>
    <scope>NUCLEOTIDE SEQUENCE [LARGE SCALE GENOMIC DNA]</scope>
    <source>
        <strain evidence="3">Ve08.2h10</strain>
    </source>
</reference>
<name>A0A0D0E030_9AGAM</name>
<dbReference type="Proteomes" id="UP000054538">
    <property type="component" value="Unassembled WGS sequence"/>
</dbReference>
<evidence type="ECO:0000256" key="1">
    <source>
        <dbReference type="SAM" id="MobiDB-lite"/>
    </source>
</evidence>